<dbReference type="Pfam" id="PF00226">
    <property type="entry name" value="DnaJ"/>
    <property type="match status" value="1"/>
</dbReference>
<name>A0ABN8LVP6_9CNID</name>
<evidence type="ECO:0000256" key="1">
    <source>
        <dbReference type="ARBA" id="ARBA00023186"/>
    </source>
</evidence>
<dbReference type="InterPro" id="IPR001623">
    <property type="entry name" value="DnaJ_domain"/>
</dbReference>
<dbReference type="InterPro" id="IPR051339">
    <property type="entry name" value="DnaJ_subfamily_B"/>
</dbReference>
<dbReference type="CDD" id="cd10747">
    <property type="entry name" value="DnaJ_C"/>
    <property type="match status" value="1"/>
</dbReference>
<sequence length="345" mass="38648">MGKDYYKILGVPKTAKDNEIKKAYRKLALQWHPDKNKAPGAEEKFKEISEAYDVLSDKEKREIFDKYGEEGLKGSPAGGNNSNMHFQGPGFARTFVFTSGDARQTFARAFGNDDEFADLIGGLGGFSFFNDLRRKTSGSRTSANDSFMFDFDSIPPPRTKKQKVQDPTIEKDLLVSLEELLSGCTKKMKISRKVYDERGSFTNEEKILTVNVKPGWKAGTKITFPKEGDRKPGVVPADVVFHVKDKCHSHFSRDSNNNLLYTAKISLRDSLTGGQAEIPTIDGRKIKLRLNSIVQPDSTRRIHGEGLPLPKNPSKRGDLIVKCDIQFPDKLTEVQRDILLDTLPS</sequence>
<dbReference type="CDD" id="cd06257">
    <property type="entry name" value="DnaJ"/>
    <property type="match status" value="1"/>
</dbReference>
<dbReference type="Gene3D" id="1.10.287.110">
    <property type="entry name" value="DnaJ domain"/>
    <property type="match status" value="1"/>
</dbReference>
<evidence type="ECO:0000313" key="3">
    <source>
        <dbReference type="EMBL" id="CAH3018326.1"/>
    </source>
</evidence>
<reference evidence="3 4" key="1">
    <citation type="submission" date="2022-05" db="EMBL/GenBank/DDBJ databases">
        <authorList>
            <consortium name="Genoscope - CEA"/>
            <person name="William W."/>
        </authorList>
    </citation>
    <scope>NUCLEOTIDE SEQUENCE [LARGE SCALE GENOMIC DNA]</scope>
</reference>
<dbReference type="SUPFAM" id="SSF49493">
    <property type="entry name" value="HSP40/DnaJ peptide-binding domain"/>
    <property type="match status" value="2"/>
</dbReference>
<dbReference type="InterPro" id="IPR002939">
    <property type="entry name" value="DnaJ_C"/>
</dbReference>
<organism evidence="3 4">
    <name type="scientific">Porites evermanni</name>
    <dbReference type="NCBI Taxonomy" id="104178"/>
    <lineage>
        <taxon>Eukaryota</taxon>
        <taxon>Metazoa</taxon>
        <taxon>Cnidaria</taxon>
        <taxon>Anthozoa</taxon>
        <taxon>Hexacorallia</taxon>
        <taxon>Scleractinia</taxon>
        <taxon>Fungiina</taxon>
        <taxon>Poritidae</taxon>
        <taxon>Porites</taxon>
    </lineage>
</organism>
<keyword evidence="1" id="KW-0143">Chaperone</keyword>
<accession>A0ABN8LVP6</accession>
<dbReference type="PANTHER" id="PTHR24078:SF553">
    <property type="entry name" value="DNAJ HOMOLOG SUBFAMILY B MEMBER 5"/>
    <property type="match status" value="1"/>
</dbReference>
<dbReference type="Gene3D" id="2.60.260.20">
    <property type="entry name" value="Urease metallochaperone UreE, N-terminal domain"/>
    <property type="match status" value="2"/>
</dbReference>
<dbReference type="SUPFAM" id="SSF46565">
    <property type="entry name" value="Chaperone J-domain"/>
    <property type="match status" value="1"/>
</dbReference>
<dbReference type="Proteomes" id="UP001159427">
    <property type="component" value="Unassembled WGS sequence"/>
</dbReference>
<comment type="caution">
    <text evidence="3">The sequence shown here is derived from an EMBL/GenBank/DDBJ whole genome shotgun (WGS) entry which is preliminary data.</text>
</comment>
<evidence type="ECO:0000259" key="2">
    <source>
        <dbReference type="PROSITE" id="PS50076"/>
    </source>
</evidence>
<dbReference type="PROSITE" id="PS00636">
    <property type="entry name" value="DNAJ_1"/>
    <property type="match status" value="1"/>
</dbReference>
<keyword evidence="4" id="KW-1185">Reference proteome</keyword>
<dbReference type="Pfam" id="PF01556">
    <property type="entry name" value="DnaJ_C"/>
    <property type="match status" value="1"/>
</dbReference>
<dbReference type="PANTHER" id="PTHR24078">
    <property type="entry name" value="DNAJ HOMOLOG SUBFAMILY C MEMBER"/>
    <property type="match status" value="1"/>
</dbReference>
<dbReference type="EMBL" id="CALNXI010000084">
    <property type="protein sequence ID" value="CAH3018326.1"/>
    <property type="molecule type" value="Genomic_DNA"/>
</dbReference>
<protein>
    <recommendedName>
        <fullName evidence="2">J domain-containing protein</fullName>
    </recommendedName>
</protein>
<dbReference type="InterPro" id="IPR036869">
    <property type="entry name" value="J_dom_sf"/>
</dbReference>
<dbReference type="SMART" id="SM00271">
    <property type="entry name" value="DnaJ"/>
    <property type="match status" value="1"/>
</dbReference>
<gene>
    <name evidence="3" type="ORF">PEVE_00042557</name>
</gene>
<feature type="domain" description="J" evidence="2">
    <location>
        <begin position="4"/>
        <end position="68"/>
    </location>
</feature>
<dbReference type="PROSITE" id="PS50076">
    <property type="entry name" value="DNAJ_2"/>
    <property type="match status" value="1"/>
</dbReference>
<proteinExistence type="predicted"/>
<evidence type="ECO:0000313" key="4">
    <source>
        <dbReference type="Proteomes" id="UP001159427"/>
    </source>
</evidence>
<dbReference type="InterPro" id="IPR008971">
    <property type="entry name" value="HSP40/DnaJ_pept-bd"/>
</dbReference>
<dbReference type="PRINTS" id="PR00625">
    <property type="entry name" value="JDOMAIN"/>
</dbReference>
<dbReference type="InterPro" id="IPR018253">
    <property type="entry name" value="DnaJ_domain_CS"/>
</dbReference>